<gene>
    <name evidence="4" type="ORF">Nfla_6103</name>
</gene>
<name>E7DQ08_9NOSO</name>
<dbReference type="Gene3D" id="3.40.50.2300">
    <property type="match status" value="1"/>
</dbReference>
<dbReference type="PANTHER" id="PTHR44591">
    <property type="entry name" value="STRESS RESPONSE REGULATOR PROTEIN 1"/>
    <property type="match status" value="1"/>
</dbReference>
<dbReference type="EMBL" id="HQ291133">
    <property type="protein sequence ID" value="ADO19166.1"/>
    <property type="molecule type" value="Genomic_DNA"/>
</dbReference>
<reference evidence="4" key="1">
    <citation type="journal article" date="2011" name="Acta Physiol. Plant.">
        <title>An investigation on the genetic background of Nostoc flagelliforme by similarity analysis of its partial genomic DNA and phylogenetic comparison of deduced related species.</title>
        <authorList>
            <person name="Gao X."/>
            <person name="Liu K."/>
            <person name="Qiu B.S."/>
        </authorList>
    </citation>
    <scope>NUCLEOTIDE SEQUENCE</scope>
    <source>
        <strain evidence="4">Sunitezuoqi</strain>
    </source>
</reference>
<dbReference type="PANTHER" id="PTHR44591:SF3">
    <property type="entry name" value="RESPONSE REGULATORY DOMAIN-CONTAINING PROTEIN"/>
    <property type="match status" value="1"/>
</dbReference>
<dbReference type="PROSITE" id="PS50110">
    <property type="entry name" value="RESPONSE_REGULATORY"/>
    <property type="match status" value="1"/>
</dbReference>
<feature type="modified residue" description="4-aspartylphosphate" evidence="2">
    <location>
        <position position="39"/>
    </location>
</feature>
<proteinExistence type="predicted"/>
<dbReference type="InterPro" id="IPR011006">
    <property type="entry name" value="CheY-like_superfamily"/>
</dbReference>
<evidence type="ECO:0000259" key="3">
    <source>
        <dbReference type="PROSITE" id="PS50110"/>
    </source>
</evidence>
<organism evidence="4">
    <name type="scientific">Nostoc flagelliforme str. Sunitezuoqi</name>
    <dbReference type="NCBI Taxonomy" id="676037"/>
    <lineage>
        <taxon>Bacteria</taxon>
        <taxon>Bacillati</taxon>
        <taxon>Cyanobacteriota</taxon>
        <taxon>Cyanophyceae</taxon>
        <taxon>Nostocales</taxon>
        <taxon>Nostocaceae</taxon>
        <taxon>Nostoc</taxon>
    </lineage>
</organism>
<dbReference type="InterPro" id="IPR001789">
    <property type="entry name" value="Sig_transdc_resp-reg_receiver"/>
</dbReference>
<dbReference type="AlphaFoldDB" id="E7DQ08"/>
<accession>E7DQ08</accession>
<evidence type="ECO:0000256" key="1">
    <source>
        <dbReference type="ARBA" id="ARBA00022553"/>
    </source>
</evidence>
<dbReference type="Pfam" id="PF00072">
    <property type="entry name" value="Response_reg"/>
    <property type="match status" value="1"/>
</dbReference>
<dbReference type="InterPro" id="IPR050595">
    <property type="entry name" value="Bact_response_regulator"/>
</dbReference>
<protein>
    <submittedName>
        <fullName evidence="4">Response regulator receiver protein</fullName>
    </submittedName>
</protein>
<feature type="domain" description="Response regulatory" evidence="3">
    <location>
        <begin position="1"/>
        <end position="58"/>
    </location>
</feature>
<keyword evidence="1 2" id="KW-0597">Phosphoprotein</keyword>
<evidence type="ECO:0000313" key="4">
    <source>
        <dbReference type="EMBL" id="ADO19166.1"/>
    </source>
</evidence>
<sequence length="58" mass="6611">MELINSFLIDSGYTVIKAYDAKDGMSKAINHRLDAIITDMVMPEISGFEFCRQLKKIQ</sequence>
<dbReference type="SUPFAM" id="SSF52172">
    <property type="entry name" value="CheY-like"/>
    <property type="match status" value="1"/>
</dbReference>
<dbReference type="GO" id="GO:0000160">
    <property type="term" value="P:phosphorelay signal transduction system"/>
    <property type="evidence" value="ECO:0007669"/>
    <property type="project" value="InterPro"/>
</dbReference>
<evidence type="ECO:0000256" key="2">
    <source>
        <dbReference type="PROSITE-ProRule" id="PRU00169"/>
    </source>
</evidence>